<dbReference type="Gene3D" id="3.20.20.80">
    <property type="entry name" value="Glycosidases"/>
    <property type="match status" value="1"/>
</dbReference>
<keyword evidence="12" id="KW-1185">Reference proteome</keyword>
<evidence type="ECO:0000256" key="2">
    <source>
        <dbReference type="ARBA" id="ARBA00005684"/>
    </source>
</evidence>
<evidence type="ECO:0000256" key="3">
    <source>
        <dbReference type="ARBA" id="ARBA00012560"/>
    </source>
</evidence>
<comment type="similarity">
    <text evidence="2 10">Belongs to the disproportionating enzyme family.</text>
</comment>
<evidence type="ECO:0000256" key="8">
    <source>
        <dbReference type="ARBA" id="ARBA00031423"/>
    </source>
</evidence>
<dbReference type="AlphaFoldDB" id="A0AB35U531"/>
<dbReference type="NCBIfam" id="NF011080">
    <property type="entry name" value="PRK14508.1-3"/>
    <property type="match status" value="1"/>
</dbReference>
<dbReference type="PANTHER" id="PTHR32438:SF5">
    <property type="entry name" value="4-ALPHA-GLUCANOTRANSFERASE DPE1, CHLOROPLASTIC_AMYLOPLASTIC"/>
    <property type="match status" value="1"/>
</dbReference>
<keyword evidence="6 10" id="KW-0808">Transferase</keyword>
<dbReference type="PANTHER" id="PTHR32438">
    <property type="entry name" value="4-ALPHA-GLUCANOTRANSFERASE DPE1, CHLOROPLASTIC/AMYLOPLASTIC"/>
    <property type="match status" value="1"/>
</dbReference>
<evidence type="ECO:0000256" key="7">
    <source>
        <dbReference type="ARBA" id="ARBA00023277"/>
    </source>
</evidence>
<dbReference type="RefSeq" id="WP_370596080.1">
    <property type="nucleotide sequence ID" value="NZ_JALBUR010000014.1"/>
</dbReference>
<dbReference type="EMBL" id="JALBUR010000014">
    <property type="protein sequence ID" value="MDX8419771.1"/>
    <property type="molecule type" value="Genomic_DNA"/>
</dbReference>
<protein>
    <recommendedName>
        <fullName evidence="4 10">4-alpha-glucanotransferase</fullName>
        <ecNumber evidence="3 10">2.4.1.25</ecNumber>
    </recommendedName>
    <alternativeName>
        <fullName evidence="8 10">Amylomaltase</fullName>
    </alternativeName>
    <alternativeName>
        <fullName evidence="9 10">Disproportionating enzyme</fullName>
    </alternativeName>
</protein>
<dbReference type="NCBIfam" id="TIGR00217">
    <property type="entry name" value="malQ"/>
    <property type="match status" value="1"/>
</dbReference>
<name>A0AB35U531_9FIRM</name>
<keyword evidence="5 10" id="KW-0328">Glycosyltransferase</keyword>
<dbReference type="Proteomes" id="UP001286174">
    <property type="component" value="Unassembled WGS sequence"/>
</dbReference>
<sequence length="481" mass="55643">MQRSSGILMPVPSLPGSYGIGSIGKSAKQFIDFLAASSIRYWQILPLGPTGYGNSPYQPLSSFAGNPYLIDLDWLAEHHYLKKEELPAVEEEDWIDYGRLYKQRIALLKKACARMPEVNPADYLSFVKEEQSWLKDYAEFMAVKDSQQGRSWQQWPQDLRTRQSEAVGEVIAKHHDSAVFYQRVQYLFFRQYEELLEYAKQKDVQIIGDLPFYMAPDSIDVWAHPEQFSLNPDGSLSACAGMPGQVWGNPLFNWERMQQDGYAWWIRRAMFQYRFCDMLRIDHFQGFFRYYAIDPNTREGQWRQGPGQDLFDRLEQANGKKEMLVEDLGELDDAFKAQVKASGFMGMRILEYAFDEKDPGSWYMPFQYALRNACVYTGTHDNNTLMGWIKDEPERAQRACAYFGCTKKELWQVMLKCVWGSPCDLAIVQAQDILRLAGTERTNNPYGGTHNWCWRAKTGAFDAALAAWLKENMKLYCRTAS</sequence>
<dbReference type="Pfam" id="PF02446">
    <property type="entry name" value="Glyco_hydro_77"/>
    <property type="match status" value="1"/>
</dbReference>
<comment type="caution">
    <text evidence="11">The sequence shown here is derived from an EMBL/GenBank/DDBJ whole genome shotgun (WGS) entry which is preliminary data.</text>
</comment>
<reference evidence="11 12" key="1">
    <citation type="submission" date="2022-03" db="EMBL/GenBank/DDBJ databases">
        <title>Novel taxa within the pig intestine.</title>
        <authorList>
            <person name="Wylensek D."/>
            <person name="Bishof K."/>
            <person name="Afrizal A."/>
            <person name="Clavel T."/>
        </authorList>
    </citation>
    <scope>NUCLEOTIDE SEQUENCE [LARGE SCALE GENOMIC DNA]</scope>
    <source>
        <strain evidence="11 12">CLA-KB-P133</strain>
    </source>
</reference>
<evidence type="ECO:0000256" key="1">
    <source>
        <dbReference type="ARBA" id="ARBA00000439"/>
    </source>
</evidence>
<dbReference type="InterPro" id="IPR017853">
    <property type="entry name" value="GH"/>
</dbReference>
<keyword evidence="7 10" id="KW-0119">Carbohydrate metabolism</keyword>
<evidence type="ECO:0000256" key="6">
    <source>
        <dbReference type="ARBA" id="ARBA00022679"/>
    </source>
</evidence>
<evidence type="ECO:0000313" key="11">
    <source>
        <dbReference type="EMBL" id="MDX8419771.1"/>
    </source>
</evidence>
<accession>A0AB35U531</accession>
<evidence type="ECO:0000313" key="12">
    <source>
        <dbReference type="Proteomes" id="UP001286174"/>
    </source>
</evidence>
<dbReference type="EC" id="2.4.1.25" evidence="3 10"/>
<proteinExistence type="inferred from homology"/>
<dbReference type="SUPFAM" id="SSF51445">
    <property type="entry name" value="(Trans)glycosidases"/>
    <property type="match status" value="1"/>
</dbReference>
<organism evidence="11 12">
    <name type="scientific">Grylomicrobium aquisgranensis</name>
    <dbReference type="NCBI Taxonomy" id="2926318"/>
    <lineage>
        <taxon>Bacteria</taxon>
        <taxon>Bacillati</taxon>
        <taxon>Bacillota</taxon>
        <taxon>Erysipelotrichia</taxon>
        <taxon>Erysipelotrichales</taxon>
        <taxon>Erysipelotrichaceae</taxon>
        <taxon>Grylomicrobium</taxon>
    </lineage>
</organism>
<evidence type="ECO:0000256" key="10">
    <source>
        <dbReference type="RuleBase" id="RU361207"/>
    </source>
</evidence>
<evidence type="ECO:0000256" key="4">
    <source>
        <dbReference type="ARBA" id="ARBA00020295"/>
    </source>
</evidence>
<dbReference type="InterPro" id="IPR003385">
    <property type="entry name" value="Glyco_hydro_77"/>
</dbReference>
<dbReference type="GO" id="GO:0005975">
    <property type="term" value="P:carbohydrate metabolic process"/>
    <property type="evidence" value="ECO:0007669"/>
    <property type="project" value="InterPro"/>
</dbReference>
<evidence type="ECO:0000256" key="9">
    <source>
        <dbReference type="ARBA" id="ARBA00031501"/>
    </source>
</evidence>
<gene>
    <name evidence="11" type="primary">malQ</name>
    <name evidence="11" type="ORF">MOZ60_06645</name>
</gene>
<evidence type="ECO:0000256" key="5">
    <source>
        <dbReference type="ARBA" id="ARBA00022676"/>
    </source>
</evidence>
<dbReference type="GO" id="GO:0004134">
    <property type="term" value="F:4-alpha-glucanotransferase activity"/>
    <property type="evidence" value="ECO:0007669"/>
    <property type="project" value="UniProtKB-EC"/>
</dbReference>
<comment type="catalytic activity">
    <reaction evidence="1 10">
        <text>Transfers a segment of a (1-&gt;4)-alpha-D-glucan to a new position in an acceptor, which may be glucose or a (1-&gt;4)-alpha-D-glucan.</text>
        <dbReference type="EC" id="2.4.1.25"/>
    </reaction>
</comment>